<evidence type="ECO:0000313" key="6">
    <source>
        <dbReference type="Proteomes" id="UP000027284"/>
    </source>
</evidence>
<dbReference type="Gene3D" id="1.10.10.10">
    <property type="entry name" value="Winged helix-like DNA-binding domain superfamily/Winged helix DNA-binding domain"/>
    <property type="match status" value="1"/>
</dbReference>
<dbReference type="NCBIfam" id="NF033788">
    <property type="entry name" value="HTH_metalloreg"/>
    <property type="match status" value="1"/>
</dbReference>
<protein>
    <recommendedName>
        <fullName evidence="4">HTH arsR-type domain-containing protein</fullName>
    </recommendedName>
</protein>
<dbReference type="EMBL" id="JMFG01000011">
    <property type="protein sequence ID" value="KDA54176.1"/>
    <property type="molecule type" value="Genomic_DNA"/>
</dbReference>
<proteinExistence type="predicted"/>
<dbReference type="InterPro" id="IPR001845">
    <property type="entry name" value="HTH_ArsR_DNA-bd_dom"/>
</dbReference>
<dbReference type="GO" id="GO:0003677">
    <property type="term" value="F:DNA binding"/>
    <property type="evidence" value="ECO:0007669"/>
    <property type="project" value="UniProtKB-KW"/>
</dbReference>
<dbReference type="InterPro" id="IPR036388">
    <property type="entry name" value="WH-like_DNA-bd_sf"/>
</dbReference>
<organism evidence="5 6">
    <name type="scientific">Thermoanaerobaculum aquaticum</name>
    <dbReference type="NCBI Taxonomy" id="1312852"/>
    <lineage>
        <taxon>Bacteria</taxon>
        <taxon>Pseudomonadati</taxon>
        <taxon>Acidobacteriota</taxon>
        <taxon>Thermoanaerobaculia</taxon>
        <taxon>Thermoanaerobaculales</taxon>
        <taxon>Thermoanaerobaculaceae</taxon>
        <taxon>Thermoanaerobaculum</taxon>
    </lineage>
</organism>
<dbReference type="RefSeq" id="WP_053334923.1">
    <property type="nucleotide sequence ID" value="NZ_JMFG01000011.1"/>
</dbReference>
<comment type="caution">
    <text evidence="5">The sequence shown here is derived from an EMBL/GenBank/DDBJ whole genome shotgun (WGS) entry which is preliminary data.</text>
</comment>
<dbReference type="PANTHER" id="PTHR33154">
    <property type="entry name" value="TRANSCRIPTIONAL REGULATOR, ARSR FAMILY"/>
    <property type="match status" value="1"/>
</dbReference>
<keyword evidence="1" id="KW-0805">Transcription regulation</keyword>
<dbReference type="PROSITE" id="PS50987">
    <property type="entry name" value="HTH_ARSR_2"/>
    <property type="match status" value="1"/>
</dbReference>
<dbReference type="STRING" id="1312852.EG19_01005"/>
<dbReference type="PANTHER" id="PTHR33154:SF33">
    <property type="entry name" value="TRANSCRIPTIONAL REPRESSOR SDPR"/>
    <property type="match status" value="1"/>
</dbReference>
<evidence type="ECO:0000256" key="1">
    <source>
        <dbReference type="ARBA" id="ARBA00023015"/>
    </source>
</evidence>
<dbReference type="GO" id="GO:0003700">
    <property type="term" value="F:DNA-binding transcription factor activity"/>
    <property type="evidence" value="ECO:0007669"/>
    <property type="project" value="InterPro"/>
</dbReference>
<name>A0A062Y1A1_9BACT</name>
<feature type="domain" description="HTH arsR-type" evidence="4">
    <location>
        <begin position="1"/>
        <end position="93"/>
    </location>
</feature>
<gene>
    <name evidence="5" type="ORF">EG19_01005</name>
</gene>
<dbReference type="AlphaFoldDB" id="A0A062Y1A1"/>
<keyword evidence="2" id="KW-0238">DNA-binding</keyword>
<dbReference type="SUPFAM" id="SSF46785">
    <property type="entry name" value="Winged helix' DNA-binding domain"/>
    <property type="match status" value="1"/>
</dbReference>
<dbReference type="PRINTS" id="PR00778">
    <property type="entry name" value="HTHARSR"/>
</dbReference>
<evidence type="ECO:0000256" key="3">
    <source>
        <dbReference type="ARBA" id="ARBA00023163"/>
    </source>
</evidence>
<keyword evidence="6" id="KW-1185">Reference proteome</keyword>
<dbReference type="CDD" id="cd00090">
    <property type="entry name" value="HTH_ARSR"/>
    <property type="match status" value="1"/>
</dbReference>
<evidence type="ECO:0000259" key="4">
    <source>
        <dbReference type="PROSITE" id="PS50987"/>
    </source>
</evidence>
<accession>A0A062Y1A1</accession>
<dbReference type="SMART" id="SM00418">
    <property type="entry name" value="HTH_ARSR"/>
    <property type="match status" value="1"/>
</dbReference>
<dbReference type="OrthoDB" id="9794330at2"/>
<keyword evidence="3" id="KW-0804">Transcription</keyword>
<dbReference type="Proteomes" id="UP000027284">
    <property type="component" value="Unassembled WGS sequence"/>
</dbReference>
<dbReference type="InterPro" id="IPR036390">
    <property type="entry name" value="WH_DNA-bd_sf"/>
</dbReference>
<dbReference type="InterPro" id="IPR051081">
    <property type="entry name" value="HTH_MetalResp_TranReg"/>
</dbReference>
<dbReference type="InterPro" id="IPR011991">
    <property type="entry name" value="ArsR-like_HTH"/>
</dbReference>
<reference evidence="5 6" key="1">
    <citation type="submission" date="2014-04" db="EMBL/GenBank/DDBJ databases">
        <title>The Genome Sequence of Thermoanaerobaculum aquaticum MP-01, The First Cultivated Group 23 Acidobacterium.</title>
        <authorList>
            <person name="Stamps B.W."/>
            <person name="Losey N.A."/>
            <person name="Lawson P.A."/>
            <person name="Stevenson B.S."/>
        </authorList>
    </citation>
    <scope>NUCLEOTIDE SEQUENCE [LARGE SCALE GENOMIC DNA]</scope>
    <source>
        <strain evidence="5 6">MP-01</strain>
    </source>
</reference>
<evidence type="ECO:0000256" key="2">
    <source>
        <dbReference type="ARBA" id="ARBA00023125"/>
    </source>
</evidence>
<evidence type="ECO:0000313" key="5">
    <source>
        <dbReference type="EMBL" id="KDA54176.1"/>
    </source>
</evidence>
<dbReference type="Pfam" id="PF12840">
    <property type="entry name" value="HTH_20"/>
    <property type="match status" value="1"/>
</dbReference>
<sequence length="106" mass="11738">MDERLFLQVAKAIADPRRLAILEAITRAGEITCGELARLFPIGQSTVSHHVGILERAQLVNVRRQGQYAIFSARPETLKMFLERLNSRLLDVAQTTAQNGPKEGGP</sequence>